<reference evidence="1" key="1">
    <citation type="submission" date="2020-10" db="EMBL/GenBank/DDBJ databases">
        <title>Taxonomic study of unclassified bacteria belonging to the class Ktedonobacteria.</title>
        <authorList>
            <person name="Yabe S."/>
            <person name="Wang C.M."/>
            <person name="Zheng Y."/>
            <person name="Sakai Y."/>
            <person name="Cavaletti L."/>
            <person name="Monciardini P."/>
            <person name="Donadio S."/>
        </authorList>
    </citation>
    <scope>NUCLEOTIDE SEQUENCE</scope>
    <source>
        <strain evidence="1">ID150040</strain>
    </source>
</reference>
<dbReference type="PANTHER" id="PTHR14136:SF17">
    <property type="entry name" value="BTB_POZ DOMAIN-CONTAINING PROTEIN KCTD9"/>
    <property type="match status" value="1"/>
</dbReference>
<dbReference type="InterPro" id="IPR051082">
    <property type="entry name" value="Pentapeptide-BTB/POZ_domain"/>
</dbReference>
<accession>A0A8J3N9D1</accession>
<dbReference type="Proteomes" id="UP000597444">
    <property type="component" value="Unassembled WGS sequence"/>
</dbReference>
<proteinExistence type="predicted"/>
<evidence type="ECO:0000313" key="1">
    <source>
        <dbReference type="EMBL" id="GHP00644.1"/>
    </source>
</evidence>
<evidence type="ECO:0000313" key="2">
    <source>
        <dbReference type="Proteomes" id="UP000597444"/>
    </source>
</evidence>
<dbReference type="PANTHER" id="PTHR14136">
    <property type="entry name" value="BTB_POZ DOMAIN-CONTAINING PROTEIN KCTD9"/>
    <property type="match status" value="1"/>
</dbReference>
<keyword evidence="2" id="KW-1185">Reference proteome</keyword>
<gene>
    <name evidence="1" type="ORF">KSF_106910</name>
</gene>
<evidence type="ECO:0008006" key="3">
    <source>
        <dbReference type="Google" id="ProtNLM"/>
    </source>
</evidence>
<dbReference type="InterPro" id="IPR001646">
    <property type="entry name" value="5peptide_repeat"/>
</dbReference>
<protein>
    <recommendedName>
        <fullName evidence="3">Pentapeptide repeat-containing protein</fullName>
    </recommendedName>
</protein>
<dbReference type="AlphaFoldDB" id="A0A8J3N9D1"/>
<dbReference type="Pfam" id="PF00805">
    <property type="entry name" value="Pentapeptide"/>
    <property type="match status" value="3"/>
</dbReference>
<name>A0A8J3N9D1_9CHLR</name>
<comment type="caution">
    <text evidence="1">The sequence shown here is derived from an EMBL/GenBank/DDBJ whole genome shotgun (WGS) entry which is preliminary data.</text>
</comment>
<sequence length="403" mass="45133">MLQKFLSRRSMPLSEDECARFCAFLKKDLQGVDLQKENLTNLHLEGFNFAKAQLQGANLSGSNLRGATFTRANLTGTRCYHTQLQGAVLRQAALCDADLRHADLTEANLIDANLTRANFAEATLSHANCSRVQAQQAYFAYAVLTDSTWDEANLEGACLNAIEGSGVSFAQARLRYTTVSHAVMKEANLRQATCSSSDWSYTNLQRATLMRADFSLSNLQGINVEDASLDHCSCRAAAFGTAGLRYNSKTSIDVNNHDLISMVLLSRAQTAVQKQFALYIRHETNLCWSGFTKLLLCHSTEMRLWVKETLWSVESLQASVQEYERYLTRWAAGEGLVVELRHINASLHHLMNEEIRKQASLKKDELYWFLRGVFTSACQQPGIVLSEEQHAAVIHQLRVLTNQ</sequence>
<dbReference type="EMBL" id="BNJK01000003">
    <property type="protein sequence ID" value="GHP00644.1"/>
    <property type="molecule type" value="Genomic_DNA"/>
</dbReference>
<dbReference type="SUPFAM" id="SSF141571">
    <property type="entry name" value="Pentapeptide repeat-like"/>
    <property type="match status" value="2"/>
</dbReference>
<dbReference type="Gene3D" id="2.160.20.80">
    <property type="entry name" value="E3 ubiquitin-protein ligase SopA"/>
    <property type="match status" value="2"/>
</dbReference>
<organism evidence="1 2">
    <name type="scientific">Reticulibacter mediterranei</name>
    <dbReference type="NCBI Taxonomy" id="2778369"/>
    <lineage>
        <taxon>Bacteria</taxon>
        <taxon>Bacillati</taxon>
        <taxon>Chloroflexota</taxon>
        <taxon>Ktedonobacteria</taxon>
        <taxon>Ktedonobacterales</taxon>
        <taxon>Reticulibacteraceae</taxon>
        <taxon>Reticulibacter</taxon>
    </lineage>
</organism>